<feature type="domain" description="DUF4216" evidence="1">
    <location>
        <begin position="48"/>
        <end position="114"/>
    </location>
</feature>
<name>A0A5E4FS54_PRUDU</name>
<keyword evidence="5" id="KW-1185">Reference proteome</keyword>
<dbReference type="OMA" id="CDWANIT"/>
<reference evidence="4" key="2">
    <citation type="journal article" date="2020" name="Plant J.">
        <title>Transposons played a major role in the diversification between the closely related almond and peach genomes: results from the almond genome sequence.</title>
        <authorList>
            <person name="Alioto T."/>
            <person name="Alexiou K.G."/>
            <person name="Bardil A."/>
            <person name="Barteri F."/>
            <person name="Castanera R."/>
            <person name="Cruz F."/>
            <person name="Dhingra A."/>
            <person name="Duval H."/>
            <person name="Fernandez I Marti A."/>
            <person name="Frias L."/>
            <person name="Galan B."/>
            <person name="Garcia J.L."/>
            <person name="Howad W."/>
            <person name="Gomez-Garrido J."/>
            <person name="Gut M."/>
            <person name="Julca I."/>
            <person name="Morata J."/>
            <person name="Puigdomenech P."/>
            <person name="Ribeca P."/>
            <person name="Rubio Cabetas M.J."/>
            <person name="Vlasova A."/>
            <person name="Wirthensohn M."/>
            <person name="Garcia-Mas J."/>
            <person name="Gabaldon T."/>
            <person name="Casacuberta J.M."/>
            <person name="Arus P."/>
        </authorList>
    </citation>
    <scope>NUCLEOTIDE SEQUENCE [LARGE SCALE GENOMIC DNA]</scope>
    <source>
        <strain evidence="4">cv. Texas</strain>
    </source>
</reference>
<proteinExistence type="predicted"/>
<gene>
    <name evidence="3" type="ORF">ALMOND_2B019302</name>
    <name evidence="2" type="ORF">L3X38_003944</name>
</gene>
<dbReference type="EMBL" id="JAJFAZ020000001">
    <property type="protein sequence ID" value="KAI5351053.1"/>
    <property type="molecule type" value="Genomic_DNA"/>
</dbReference>
<dbReference type="Gramene" id="VVA30336">
    <property type="protein sequence ID" value="VVA30336"/>
    <property type="gene ID" value="Prudul26B019302"/>
</dbReference>
<sequence>MSYSGYVINGHHFHTRDVNKSTQDSGVSMDADIGKITYYGVIRDIVLLDYRMFEVPIFDCDWANITNGVKVGDGFTLLNLHQGLHQFRKDPFILASQAKEVFYSRTDSNSNWYVGSKRAKIQHVVVLAAAILQARQRRAIRISDGVAAANPTTEGINVSSKGKGKTLGENAAKFASLLGATARELVPITLENWKDISEDFKHQLWEHAQNKFIVDECHKKYALQKMAKLLQDHRCKLLKEVRKRGELVGIKRATRQLNPDNIKSMEEWQSFIKKRLSPKYKEISERFKKMRAM</sequence>
<evidence type="ECO:0000313" key="4">
    <source>
        <dbReference type="Proteomes" id="UP000327085"/>
    </source>
</evidence>
<dbReference type="Proteomes" id="UP000327085">
    <property type="component" value="Chromosome 1"/>
</dbReference>
<dbReference type="AlphaFoldDB" id="A0A5E4FS54"/>
<accession>A0A5E4FS54</accession>
<evidence type="ECO:0000313" key="2">
    <source>
        <dbReference type="EMBL" id="KAI5351053.1"/>
    </source>
</evidence>
<reference evidence="2 5" key="3">
    <citation type="journal article" date="2022" name="G3 (Bethesda)">
        <title>Whole-genome sequence and methylome profiling of the almond [Prunus dulcis (Mill.) D.A. Webb] cultivar 'Nonpareil'.</title>
        <authorList>
            <person name="D'Amico-Willman K.M."/>
            <person name="Ouma W.Z."/>
            <person name="Meulia T."/>
            <person name="Sideli G.M."/>
            <person name="Gradziel T.M."/>
            <person name="Fresnedo-Ramirez J."/>
        </authorList>
    </citation>
    <scope>NUCLEOTIDE SEQUENCE [LARGE SCALE GENOMIC DNA]</scope>
    <source>
        <strain evidence="2">Clone GOH B32 T37-40</strain>
    </source>
</reference>
<reference evidence="3" key="1">
    <citation type="submission" date="2019-07" db="EMBL/GenBank/DDBJ databases">
        <authorList>
            <person name="Alioto T."/>
            <person name="Alioto T."/>
            <person name="Gomez Garrido J."/>
        </authorList>
    </citation>
    <scope>NUCLEOTIDE SEQUENCE</scope>
</reference>
<dbReference type="Pfam" id="PF13952">
    <property type="entry name" value="DUF4216"/>
    <property type="match status" value="1"/>
</dbReference>
<dbReference type="InterPro" id="IPR025312">
    <property type="entry name" value="DUF4216"/>
</dbReference>
<evidence type="ECO:0000313" key="3">
    <source>
        <dbReference type="EMBL" id="VVA30336.1"/>
    </source>
</evidence>
<dbReference type="PANTHER" id="PTHR48258:SF3">
    <property type="entry name" value="FK506-BINDING PROTEIN 4-LIKE ISOFORM X1"/>
    <property type="match status" value="1"/>
</dbReference>
<dbReference type="Proteomes" id="UP001054821">
    <property type="component" value="Chromosome 1"/>
</dbReference>
<protein>
    <submittedName>
        <fullName evidence="3">PREDICTED: transposon CACTA En/Spm</fullName>
    </submittedName>
</protein>
<evidence type="ECO:0000259" key="1">
    <source>
        <dbReference type="Pfam" id="PF13952"/>
    </source>
</evidence>
<dbReference type="EMBL" id="CABIKO010000187">
    <property type="protein sequence ID" value="VVA30336.1"/>
    <property type="molecule type" value="Genomic_DNA"/>
</dbReference>
<dbReference type="InParanoid" id="A0A5E4FS54"/>
<organism evidence="3 4">
    <name type="scientific">Prunus dulcis</name>
    <name type="common">Almond</name>
    <name type="synonym">Amygdalus dulcis</name>
    <dbReference type="NCBI Taxonomy" id="3755"/>
    <lineage>
        <taxon>Eukaryota</taxon>
        <taxon>Viridiplantae</taxon>
        <taxon>Streptophyta</taxon>
        <taxon>Embryophyta</taxon>
        <taxon>Tracheophyta</taxon>
        <taxon>Spermatophyta</taxon>
        <taxon>Magnoliopsida</taxon>
        <taxon>eudicotyledons</taxon>
        <taxon>Gunneridae</taxon>
        <taxon>Pentapetalae</taxon>
        <taxon>rosids</taxon>
        <taxon>fabids</taxon>
        <taxon>Rosales</taxon>
        <taxon>Rosaceae</taxon>
        <taxon>Amygdaloideae</taxon>
        <taxon>Amygdaleae</taxon>
        <taxon>Prunus</taxon>
    </lineage>
</organism>
<evidence type="ECO:0000313" key="5">
    <source>
        <dbReference type="Proteomes" id="UP001054821"/>
    </source>
</evidence>
<dbReference type="PANTHER" id="PTHR48258">
    <property type="entry name" value="DUF4218 DOMAIN-CONTAINING PROTEIN-RELATED"/>
    <property type="match status" value="1"/>
</dbReference>